<dbReference type="PANTHER" id="PTHR33820">
    <property type="entry name" value="COILED-COIL DOMAIN-CONTAINING PROTEIN 17"/>
    <property type="match status" value="1"/>
</dbReference>
<name>A0A8B9PM01_APTOW</name>
<dbReference type="Ensembl" id="ENSAOWT00000015498.1">
    <property type="protein sequence ID" value="ENSAOWP00000013649.1"/>
    <property type="gene ID" value="ENSAOWG00000009314.1"/>
</dbReference>
<sequence>QGGRMPGAKTFPCPGCRMRFSSGPLLHKHVERFCIGTLAASGEVPGKAAMPADASVAWSQAGNGNGNGNGNRAAGAARGWDLRRPGAPVAGGEASALRLAYVQGGGREPAVLAQLLELQVEAAALEQQDPLAAGVGALGTELLAVELENRRLEDELLRLKVRRERRADAGRCPLPQGARPQAATEGCHGAAGSPRPRHPCRPPQAPWQPTMPAWGAHALLRPGTDAGRRFRHRRKPLWPSRHPQGAEQPIVRPSAPLQAEPHPHVATARDADTRPMLEVDPSATVMYQFPLVVSPSPGHARPRIALCSPASPCTPQYRPVLPGIIPRSPASSHDPQHHPMLPGIAPCCRMSHVSLSPSPSLHFPAAPRCLREFSPPASTTSPGRMGPGPPLPFPFHAIFTPVPRRPIGQPWVQAAPQPPAARRPPPASPSPPTWSLRIPLQLGSRWTSLELPEGEPGLSHAPAPLLQAPLRAGRWALLLVSFIRGWKNAIAAGLGPAV</sequence>
<dbReference type="Proteomes" id="UP000694424">
    <property type="component" value="Unplaced"/>
</dbReference>
<reference evidence="2" key="2">
    <citation type="submission" date="2025-09" db="UniProtKB">
        <authorList>
            <consortium name="Ensembl"/>
        </authorList>
    </citation>
    <scope>IDENTIFICATION</scope>
</reference>
<feature type="region of interest" description="Disordered" evidence="1">
    <location>
        <begin position="413"/>
        <end position="434"/>
    </location>
</feature>
<feature type="compositionally biased region" description="Pro residues" evidence="1">
    <location>
        <begin position="416"/>
        <end position="432"/>
    </location>
</feature>
<keyword evidence="3" id="KW-1185">Reference proteome</keyword>
<evidence type="ECO:0000313" key="2">
    <source>
        <dbReference type="Ensembl" id="ENSAOWP00000013649.1"/>
    </source>
</evidence>
<reference evidence="2" key="1">
    <citation type="submission" date="2025-08" db="UniProtKB">
        <authorList>
            <consortium name="Ensembl"/>
        </authorList>
    </citation>
    <scope>IDENTIFICATION</scope>
</reference>
<accession>A0A8B9PM01</accession>
<evidence type="ECO:0000256" key="1">
    <source>
        <dbReference type="SAM" id="MobiDB-lite"/>
    </source>
</evidence>
<proteinExistence type="predicted"/>
<dbReference type="PANTHER" id="PTHR33820:SF4">
    <property type="entry name" value="COILED-COIL DOMAIN-CONTAINING PROTEIN 17"/>
    <property type="match status" value="1"/>
</dbReference>
<protein>
    <submittedName>
        <fullName evidence="2">Uncharacterized protein</fullName>
    </submittedName>
</protein>
<organism evidence="2 3">
    <name type="scientific">Apteryx owenii</name>
    <name type="common">Little spotted kiwi</name>
    <dbReference type="NCBI Taxonomy" id="8824"/>
    <lineage>
        <taxon>Eukaryota</taxon>
        <taxon>Metazoa</taxon>
        <taxon>Chordata</taxon>
        <taxon>Craniata</taxon>
        <taxon>Vertebrata</taxon>
        <taxon>Euteleostomi</taxon>
        <taxon>Archelosauria</taxon>
        <taxon>Archosauria</taxon>
        <taxon>Dinosauria</taxon>
        <taxon>Saurischia</taxon>
        <taxon>Theropoda</taxon>
        <taxon>Coelurosauria</taxon>
        <taxon>Aves</taxon>
        <taxon>Palaeognathae</taxon>
        <taxon>Apterygiformes</taxon>
        <taxon>Apterygidae</taxon>
        <taxon>Apteryx</taxon>
    </lineage>
</organism>
<dbReference type="InterPro" id="IPR038800">
    <property type="entry name" value="CCDC17"/>
</dbReference>
<feature type="region of interest" description="Disordered" evidence="1">
    <location>
        <begin position="170"/>
        <end position="211"/>
    </location>
</feature>
<dbReference type="AlphaFoldDB" id="A0A8B9PM01"/>
<evidence type="ECO:0000313" key="3">
    <source>
        <dbReference type="Proteomes" id="UP000694424"/>
    </source>
</evidence>